<dbReference type="Proteomes" id="UP000230000">
    <property type="component" value="Unassembled WGS sequence"/>
</dbReference>
<dbReference type="OrthoDB" id="9888245at2"/>
<sequence>MPKEPRRNDPSWLRYAGLTTELLVTIGLGVGVGLWIDRKARLSVPVFTIVLSLGALIVALWRVIKSTRDG</sequence>
<evidence type="ECO:0000313" key="2">
    <source>
        <dbReference type="EMBL" id="PJJ76502.1"/>
    </source>
</evidence>
<accession>A0A2M9CX62</accession>
<proteinExistence type="predicted"/>
<dbReference type="InterPro" id="IPR032820">
    <property type="entry name" value="ATPase_put"/>
</dbReference>
<evidence type="ECO:0000313" key="3">
    <source>
        <dbReference type="Proteomes" id="UP000230000"/>
    </source>
</evidence>
<feature type="transmembrane region" description="Helical" evidence="1">
    <location>
        <begin position="42"/>
        <end position="64"/>
    </location>
</feature>
<dbReference type="EMBL" id="PGFG01000001">
    <property type="protein sequence ID" value="PJJ76502.1"/>
    <property type="molecule type" value="Genomic_DNA"/>
</dbReference>
<gene>
    <name evidence="2" type="ORF">BXY57_2127</name>
</gene>
<comment type="caution">
    <text evidence="2">The sequence shown here is derived from an EMBL/GenBank/DDBJ whole genome shotgun (WGS) entry which is preliminary data.</text>
</comment>
<dbReference type="AlphaFoldDB" id="A0A2M9CX62"/>
<feature type="transmembrane region" description="Helical" evidence="1">
    <location>
        <begin position="12"/>
        <end position="36"/>
    </location>
</feature>
<name>A0A2M9CX62_9BACT</name>
<keyword evidence="1" id="KW-0472">Membrane</keyword>
<keyword evidence="1" id="KW-0812">Transmembrane</keyword>
<keyword evidence="3" id="KW-1185">Reference proteome</keyword>
<keyword evidence="1" id="KW-1133">Transmembrane helix</keyword>
<evidence type="ECO:0000256" key="1">
    <source>
        <dbReference type="SAM" id="Phobius"/>
    </source>
</evidence>
<dbReference type="Pfam" id="PF09527">
    <property type="entry name" value="ATPase_gene1"/>
    <property type="match status" value="1"/>
</dbReference>
<protein>
    <submittedName>
        <fullName evidence="2">Putative F0F1-ATPase subunit (Ca2+/Mg2+ transporter)</fullName>
    </submittedName>
</protein>
<reference evidence="2 3" key="1">
    <citation type="submission" date="2017-11" db="EMBL/GenBank/DDBJ databases">
        <title>Genomic Encyclopedia of Archaeal and Bacterial Type Strains, Phase II (KMG-II): From Individual Species to Whole Genera.</title>
        <authorList>
            <person name="Goeker M."/>
        </authorList>
    </citation>
    <scope>NUCLEOTIDE SEQUENCE [LARGE SCALE GENOMIC DNA]</scope>
    <source>
        <strain evidence="2 3">DSM 27268</strain>
    </source>
</reference>
<dbReference type="RefSeq" id="WP_157853891.1">
    <property type="nucleotide sequence ID" value="NZ_PGFG01000001.1"/>
</dbReference>
<organism evidence="2 3">
    <name type="scientific">Thermoflavifilum aggregans</name>
    <dbReference type="NCBI Taxonomy" id="454188"/>
    <lineage>
        <taxon>Bacteria</taxon>
        <taxon>Pseudomonadati</taxon>
        <taxon>Bacteroidota</taxon>
        <taxon>Chitinophagia</taxon>
        <taxon>Chitinophagales</taxon>
        <taxon>Chitinophagaceae</taxon>
        <taxon>Thermoflavifilum</taxon>
    </lineage>
</organism>